<dbReference type="InterPro" id="IPR023753">
    <property type="entry name" value="FAD/NAD-binding_dom"/>
</dbReference>
<dbReference type="PANTHER" id="PTHR48105">
    <property type="entry name" value="THIOREDOXIN REDUCTASE 1-RELATED-RELATED"/>
    <property type="match status" value="1"/>
</dbReference>
<dbReference type="Proteomes" id="UP001235744">
    <property type="component" value="Chromosome"/>
</dbReference>
<dbReference type="SUPFAM" id="SSF51905">
    <property type="entry name" value="FAD/NAD(P)-binding domain"/>
    <property type="match status" value="1"/>
</dbReference>
<dbReference type="InterPro" id="IPR050097">
    <property type="entry name" value="Ferredoxin-NADP_redctase_2"/>
</dbReference>
<dbReference type="Pfam" id="PF07992">
    <property type="entry name" value="Pyr_redox_2"/>
    <property type="match status" value="1"/>
</dbReference>
<dbReference type="PRINTS" id="PR00469">
    <property type="entry name" value="PNDRDTASEII"/>
</dbReference>
<protein>
    <submittedName>
        <fullName evidence="5">NAD(P)/FAD-dependent oxidoreductase</fullName>
    </submittedName>
</protein>
<evidence type="ECO:0000256" key="3">
    <source>
        <dbReference type="ARBA" id="ARBA00048132"/>
    </source>
</evidence>
<dbReference type="Gene3D" id="3.50.50.60">
    <property type="entry name" value="FAD/NAD(P)-binding domain"/>
    <property type="match status" value="2"/>
</dbReference>
<dbReference type="InterPro" id="IPR036188">
    <property type="entry name" value="FAD/NAD-bd_sf"/>
</dbReference>
<evidence type="ECO:0000259" key="4">
    <source>
        <dbReference type="Pfam" id="PF07992"/>
    </source>
</evidence>
<keyword evidence="6" id="KW-1185">Reference proteome</keyword>
<evidence type="ECO:0000256" key="2">
    <source>
        <dbReference type="ARBA" id="ARBA00023002"/>
    </source>
</evidence>
<reference evidence="5 6" key="1">
    <citation type="submission" date="2023-03" db="EMBL/GenBank/DDBJ databases">
        <title>Isolation and description of six Streptomyces strains from soil environments, able to metabolize different microbial glucans.</title>
        <authorList>
            <person name="Widen T."/>
            <person name="Larsbrink J."/>
        </authorList>
    </citation>
    <scope>NUCLEOTIDE SEQUENCE [LARGE SCALE GENOMIC DNA]</scope>
    <source>
        <strain evidence="5 6">Alt2</strain>
    </source>
</reference>
<dbReference type="RefSeq" id="WP_306071786.1">
    <property type="nucleotide sequence ID" value="NZ_CP120988.1"/>
</dbReference>
<comment type="catalytic activity">
    <reaction evidence="3">
        <text>[thioredoxin]-dithiol + NADP(+) = [thioredoxin]-disulfide + NADPH + H(+)</text>
        <dbReference type="Rhea" id="RHEA:20345"/>
        <dbReference type="Rhea" id="RHEA-COMP:10698"/>
        <dbReference type="Rhea" id="RHEA-COMP:10700"/>
        <dbReference type="ChEBI" id="CHEBI:15378"/>
        <dbReference type="ChEBI" id="CHEBI:29950"/>
        <dbReference type="ChEBI" id="CHEBI:50058"/>
        <dbReference type="ChEBI" id="CHEBI:57783"/>
        <dbReference type="ChEBI" id="CHEBI:58349"/>
        <dbReference type="EC" id="1.8.1.9"/>
    </reaction>
</comment>
<dbReference type="PRINTS" id="PR00368">
    <property type="entry name" value="FADPNR"/>
</dbReference>
<evidence type="ECO:0000256" key="1">
    <source>
        <dbReference type="ARBA" id="ARBA00022630"/>
    </source>
</evidence>
<gene>
    <name evidence="5" type="ORF">P8A19_12130</name>
</gene>
<evidence type="ECO:0000313" key="5">
    <source>
        <dbReference type="EMBL" id="WLQ56141.1"/>
    </source>
</evidence>
<keyword evidence="2" id="KW-0560">Oxidoreductase</keyword>
<organism evidence="5 6">
    <name type="scientific">Streptomyces poriferorum</name>
    <dbReference type="NCBI Taxonomy" id="2798799"/>
    <lineage>
        <taxon>Bacteria</taxon>
        <taxon>Bacillati</taxon>
        <taxon>Actinomycetota</taxon>
        <taxon>Actinomycetes</taxon>
        <taxon>Kitasatosporales</taxon>
        <taxon>Streptomycetaceae</taxon>
        <taxon>Streptomyces</taxon>
    </lineage>
</organism>
<evidence type="ECO:0000313" key="6">
    <source>
        <dbReference type="Proteomes" id="UP001235744"/>
    </source>
</evidence>
<proteinExistence type="predicted"/>
<accession>A0ABY9INH8</accession>
<sequence>MSDMTTQTYDVVVIGGGAAGLAGALSLARARRSVLVIDAGSPRNAPASHVHNYLGREGTPPSELVAIGRKEVAEYGAEVVEGDVTAAEQLPGAAGFRVLRKDGTAVTARRLLVTTGLVDELPPIPGLAERWGQDVLHCPYCHGWEVRDAAIGIVALTPMAVHQALLWRQWSADVTLFLHNGPEPSDEEYEQLAARNIAVVDGEVTGIEVGEDRLTGVRLAGGRVVPREAVVVQPRFTARSGVLDGLGLRATPMEMGGHTLGTYIAADPTGATEVPGVWVAGNVASLMDQVIGAAAAGLKAGAAINADLVADDTRRAVEARRAPFSAEAERQVCEKTLGSRRHGLQETR</sequence>
<keyword evidence="1" id="KW-0285">Flavoprotein</keyword>
<feature type="domain" description="FAD/NAD(P)-binding" evidence="4">
    <location>
        <begin position="9"/>
        <end position="297"/>
    </location>
</feature>
<dbReference type="EMBL" id="CP120988">
    <property type="protein sequence ID" value="WLQ56141.1"/>
    <property type="molecule type" value="Genomic_DNA"/>
</dbReference>
<name>A0ABY9INH8_9ACTN</name>